<dbReference type="EMBL" id="JXLN01013371">
    <property type="protein sequence ID" value="KPM09318.1"/>
    <property type="molecule type" value="Genomic_DNA"/>
</dbReference>
<name>A0A132AEA6_SARSC</name>
<proteinExistence type="predicted"/>
<dbReference type="Proteomes" id="UP000616769">
    <property type="component" value="Unassembled WGS sequence"/>
</dbReference>
<evidence type="ECO:0000313" key="2">
    <source>
        <dbReference type="Proteomes" id="UP000616769"/>
    </source>
</evidence>
<gene>
    <name evidence="1" type="ORF">QR98_0078520</name>
</gene>
<organism evidence="1 2">
    <name type="scientific">Sarcoptes scabiei</name>
    <name type="common">Itch mite</name>
    <name type="synonym">Acarus scabiei</name>
    <dbReference type="NCBI Taxonomy" id="52283"/>
    <lineage>
        <taxon>Eukaryota</taxon>
        <taxon>Metazoa</taxon>
        <taxon>Ecdysozoa</taxon>
        <taxon>Arthropoda</taxon>
        <taxon>Chelicerata</taxon>
        <taxon>Arachnida</taxon>
        <taxon>Acari</taxon>
        <taxon>Acariformes</taxon>
        <taxon>Sarcoptiformes</taxon>
        <taxon>Astigmata</taxon>
        <taxon>Psoroptidia</taxon>
        <taxon>Sarcoptoidea</taxon>
        <taxon>Sarcoptidae</taxon>
        <taxon>Sarcoptinae</taxon>
        <taxon>Sarcoptes</taxon>
    </lineage>
</organism>
<evidence type="ECO:0000313" key="1">
    <source>
        <dbReference type="EMBL" id="KPM09318.1"/>
    </source>
</evidence>
<sequence>MYLYPFCSLFSVDNNNNNNNNNNQHQDYGGRLGGNIHSFVGVQFFDRKHSVTSNQRIFGEFSNIPPHQHYSKIAS</sequence>
<dbReference type="AlphaFoldDB" id="A0A132AEA6"/>
<comment type="caution">
    <text evidence="1">The sequence shown here is derived from an EMBL/GenBank/DDBJ whole genome shotgun (WGS) entry which is preliminary data.</text>
</comment>
<accession>A0A132AEA6</accession>
<dbReference type="VEuPathDB" id="VectorBase:SSCA007610"/>
<reference evidence="1 2" key="1">
    <citation type="journal article" date="2015" name="Parasit. Vectors">
        <title>Draft genome of the scabies mite.</title>
        <authorList>
            <person name="Rider S.D.Jr."/>
            <person name="Morgan M.S."/>
            <person name="Arlian L.G."/>
        </authorList>
    </citation>
    <scope>NUCLEOTIDE SEQUENCE [LARGE SCALE GENOMIC DNA]</scope>
    <source>
        <strain evidence="1">Arlian Lab</strain>
    </source>
</reference>
<protein>
    <submittedName>
        <fullName evidence="1">Uncharacterized protein</fullName>
    </submittedName>
</protein>